<dbReference type="EMBL" id="FOQU01000011">
    <property type="protein sequence ID" value="SFJ81931.1"/>
    <property type="molecule type" value="Genomic_DNA"/>
</dbReference>
<reference evidence="3 4" key="1">
    <citation type="submission" date="2016-10" db="EMBL/GenBank/DDBJ databases">
        <authorList>
            <person name="de Groot N.N."/>
        </authorList>
    </citation>
    <scope>NUCLEOTIDE SEQUENCE [LARGE SCALE GENOMIC DNA]</scope>
    <source>
        <strain evidence="3 4">LMG 23650</strain>
    </source>
</reference>
<sequence>MSSRSMTRHVFAIGLIFALLTLSESASSVPVAMAADQIACTRCINIRVGVPRVVRGPAANMADNHFTEIALPNRQFRGFDAHNDTRAIDGRDPADMGGPERTVMGPGKPSSYDSCGRWLDHAEIDGATTLGFVHAETACDYAIGQTHMSMAAAVSNDGGLTWHDLGQIITGTDAPTARKNTGEGDCTVANGQDGYRYAYCFRPRDGGLIVARSPVSMPGPGHWTKFFQGAWDQPGLGGDATRLAGGSGVSVAWWTTGHEFVLTGWVKGGLGLFLTIDHTTLVPLSEPLLAVDPGQWARPAPSELIFYPVLLDAGNGSNQLSNRWMLVYAYIPPNADGNQKYLVFRDVTVSPVSDVTEPHVGVQLARWYAPTLHDRWSTTAAVPAKDNVYTLDTTSGYLMTAAPGGVASVELEDCVSQRPGHPDHLLAEKGFCEAHAYQRLRTAGWVYAQSAPNTIPLYRCYDARMQSHFASNTPDCEKLGAAERLLGYALKQ</sequence>
<dbReference type="AlphaFoldDB" id="A0A1I3UJF1"/>
<dbReference type="Proteomes" id="UP000199548">
    <property type="component" value="Unassembled WGS sequence"/>
</dbReference>
<evidence type="ECO:0000256" key="1">
    <source>
        <dbReference type="SAM" id="MobiDB-lite"/>
    </source>
</evidence>
<evidence type="ECO:0000256" key="2">
    <source>
        <dbReference type="SAM" id="SignalP"/>
    </source>
</evidence>
<name>A0A1I3UJF1_9BURK</name>
<organism evidence="3 4">
    <name type="scientific">Paraburkholderia megapolitana</name>
    <dbReference type="NCBI Taxonomy" id="420953"/>
    <lineage>
        <taxon>Bacteria</taxon>
        <taxon>Pseudomonadati</taxon>
        <taxon>Pseudomonadota</taxon>
        <taxon>Betaproteobacteria</taxon>
        <taxon>Burkholderiales</taxon>
        <taxon>Burkholderiaceae</taxon>
        <taxon>Paraburkholderia</taxon>
    </lineage>
</organism>
<feature type="compositionally biased region" description="Basic and acidic residues" evidence="1">
    <location>
        <begin position="84"/>
        <end position="94"/>
    </location>
</feature>
<dbReference type="STRING" id="420953.SAMN05192543_111172"/>
<keyword evidence="2" id="KW-0732">Signal</keyword>
<feature type="region of interest" description="Disordered" evidence="1">
    <location>
        <begin position="84"/>
        <end position="108"/>
    </location>
</feature>
<accession>A0A1I3UJF1</accession>
<evidence type="ECO:0000313" key="4">
    <source>
        <dbReference type="Proteomes" id="UP000199548"/>
    </source>
</evidence>
<keyword evidence="4" id="KW-1185">Reference proteome</keyword>
<proteinExistence type="predicted"/>
<feature type="signal peptide" evidence="2">
    <location>
        <begin position="1"/>
        <end position="34"/>
    </location>
</feature>
<feature type="chain" id="PRO_5011762064" description="Exo-alpha-sialidase" evidence="2">
    <location>
        <begin position="35"/>
        <end position="492"/>
    </location>
</feature>
<gene>
    <name evidence="3" type="ORF">SAMN05192543_111172</name>
</gene>
<evidence type="ECO:0008006" key="5">
    <source>
        <dbReference type="Google" id="ProtNLM"/>
    </source>
</evidence>
<evidence type="ECO:0000313" key="3">
    <source>
        <dbReference type="EMBL" id="SFJ81931.1"/>
    </source>
</evidence>
<protein>
    <recommendedName>
        <fullName evidence="5">Exo-alpha-sialidase</fullName>
    </recommendedName>
</protein>